<sequence length="175" mass="20492">MGESFKYLGRFFDFDTSDHEHKSELMFLIDELMSDINHKPLHQKNKLILYNRYVLSKISWHLTVSPLSKTLVTETINSVINQYIRKWLEIPISGTLSNIYLTHNKISLDILPASVKIIQCQTVLRNALKTSPNDSIKELWKSTFNHTNIQYDIYNSTKEVSRIFILDKKINFNTV</sequence>
<organism evidence="1 2">
    <name type="scientific">Paramuricea clavata</name>
    <name type="common">Red gorgonian</name>
    <name type="synonym">Violescent sea-whip</name>
    <dbReference type="NCBI Taxonomy" id="317549"/>
    <lineage>
        <taxon>Eukaryota</taxon>
        <taxon>Metazoa</taxon>
        <taxon>Cnidaria</taxon>
        <taxon>Anthozoa</taxon>
        <taxon>Octocorallia</taxon>
        <taxon>Malacalcyonacea</taxon>
        <taxon>Plexauridae</taxon>
        <taxon>Paramuricea</taxon>
    </lineage>
</organism>
<dbReference type="EMBL" id="CACRXK020036314">
    <property type="protein sequence ID" value="CAB4044809.1"/>
    <property type="molecule type" value="Genomic_DNA"/>
</dbReference>
<gene>
    <name evidence="1" type="ORF">PACLA_8A058296</name>
</gene>
<comment type="caution">
    <text evidence="1">The sequence shown here is derived from an EMBL/GenBank/DDBJ whole genome shotgun (WGS) entry which is preliminary data.</text>
</comment>
<evidence type="ECO:0000313" key="1">
    <source>
        <dbReference type="EMBL" id="CAB4044809.1"/>
    </source>
</evidence>
<accession>A0A6S7LV05</accession>
<dbReference type="AlphaFoldDB" id="A0A6S7LV05"/>
<protein>
    <submittedName>
        <fullName evidence="1">Uncharacterized protein</fullName>
    </submittedName>
</protein>
<name>A0A6S7LV05_PARCT</name>
<dbReference type="OrthoDB" id="447743at2759"/>
<evidence type="ECO:0000313" key="2">
    <source>
        <dbReference type="Proteomes" id="UP001152795"/>
    </source>
</evidence>
<reference evidence="1" key="1">
    <citation type="submission" date="2020-04" db="EMBL/GenBank/DDBJ databases">
        <authorList>
            <person name="Alioto T."/>
            <person name="Alioto T."/>
            <person name="Gomez Garrido J."/>
        </authorList>
    </citation>
    <scope>NUCLEOTIDE SEQUENCE</scope>
    <source>
        <strain evidence="1">A484AB</strain>
    </source>
</reference>
<proteinExistence type="predicted"/>
<dbReference type="Proteomes" id="UP001152795">
    <property type="component" value="Unassembled WGS sequence"/>
</dbReference>
<keyword evidence="2" id="KW-1185">Reference proteome</keyword>